<feature type="transmembrane region" description="Helical" evidence="7">
    <location>
        <begin position="1011"/>
        <end position="1037"/>
    </location>
</feature>
<feature type="region of interest" description="Disordered" evidence="6">
    <location>
        <begin position="1"/>
        <end position="28"/>
    </location>
</feature>
<feature type="transmembrane region" description="Helical" evidence="7">
    <location>
        <begin position="844"/>
        <end position="865"/>
    </location>
</feature>
<evidence type="ECO:0000256" key="2">
    <source>
        <dbReference type="ARBA" id="ARBA00022475"/>
    </source>
</evidence>
<dbReference type="EMBL" id="CAUYUJ010016427">
    <property type="protein sequence ID" value="CAK0865220.1"/>
    <property type="molecule type" value="Genomic_DNA"/>
</dbReference>
<feature type="compositionally biased region" description="Basic and acidic residues" evidence="6">
    <location>
        <begin position="1249"/>
        <end position="1263"/>
    </location>
</feature>
<feature type="region of interest" description="Disordered" evidence="6">
    <location>
        <begin position="570"/>
        <end position="614"/>
    </location>
</feature>
<feature type="transmembrane region" description="Helical" evidence="7">
    <location>
        <begin position="1071"/>
        <end position="1092"/>
    </location>
</feature>
<evidence type="ECO:0000256" key="5">
    <source>
        <dbReference type="ARBA" id="ARBA00023136"/>
    </source>
</evidence>
<evidence type="ECO:0008006" key="10">
    <source>
        <dbReference type="Google" id="ProtNLM"/>
    </source>
</evidence>
<feature type="transmembrane region" description="Helical" evidence="7">
    <location>
        <begin position="1104"/>
        <end position="1122"/>
    </location>
</feature>
<evidence type="ECO:0000313" key="9">
    <source>
        <dbReference type="Proteomes" id="UP001189429"/>
    </source>
</evidence>
<dbReference type="InterPro" id="IPR023171">
    <property type="entry name" value="Na/H_antiporter_dom_sf"/>
</dbReference>
<feature type="region of interest" description="Disordered" evidence="6">
    <location>
        <begin position="1130"/>
        <end position="1152"/>
    </location>
</feature>
<evidence type="ECO:0000256" key="3">
    <source>
        <dbReference type="ARBA" id="ARBA00022692"/>
    </source>
</evidence>
<evidence type="ECO:0000256" key="7">
    <source>
        <dbReference type="SAM" id="Phobius"/>
    </source>
</evidence>
<dbReference type="Pfam" id="PF06965">
    <property type="entry name" value="Na_H_antiport_1"/>
    <property type="match status" value="2"/>
</dbReference>
<keyword evidence="5 7" id="KW-0472">Membrane</keyword>
<feature type="compositionally biased region" description="Acidic residues" evidence="6">
    <location>
        <begin position="1139"/>
        <end position="1152"/>
    </location>
</feature>
<feature type="region of interest" description="Disordered" evidence="6">
    <location>
        <begin position="1225"/>
        <end position="1283"/>
    </location>
</feature>
<evidence type="ECO:0000256" key="1">
    <source>
        <dbReference type="ARBA" id="ARBA00004429"/>
    </source>
</evidence>
<feature type="transmembrane region" description="Helical" evidence="7">
    <location>
        <begin position="708"/>
        <end position="727"/>
    </location>
</feature>
<comment type="subcellular location">
    <subcellularLocation>
        <location evidence="1">Cell inner membrane</location>
        <topology evidence="1">Multi-pass membrane protein</topology>
    </subcellularLocation>
</comment>
<protein>
    <recommendedName>
        <fullName evidence="10">Na(+)/H(+) antiporter NhaA</fullName>
    </recommendedName>
</protein>
<dbReference type="InterPro" id="IPR016152">
    <property type="entry name" value="PTrfase/Anion_transptr"/>
</dbReference>
<comment type="caution">
    <text evidence="8">The sequence shown here is derived from an EMBL/GenBank/DDBJ whole genome shotgun (WGS) entry which is preliminary data.</text>
</comment>
<gene>
    <name evidence="8" type="ORF">PCOR1329_LOCUS52801</name>
</gene>
<feature type="transmembrane region" description="Helical" evidence="7">
    <location>
        <begin position="901"/>
        <end position="919"/>
    </location>
</feature>
<dbReference type="SUPFAM" id="SSF55804">
    <property type="entry name" value="Phoshotransferase/anion transport protein"/>
    <property type="match status" value="1"/>
</dbReference>
<sequence length="1283" mass="138480">MDPEPDLPGACSAQSLTQSPTSRGHRRRGKGVHVRIWEYGGTSWKESRIYSHWLEAEFAEGGDRTDVHLPSVSVQGIMQLQGCLDRPGALLLDPPPDGRTENEFLWSSLCSPLDGGAAVEARRVLGKRRSPSRAEPVDDLRPRSPALDMMQPEAGAECMDISICALEGLQEADGPILLLLRCERPLNSLRYAALVACSSLGAARALHAAREVAKALATAFVDERFVHEVSRAPPDQPSQVVEAFAQFFSTLTIVPTVHIGGVKQGSFQPDSSQQSASCSDVLLSDSLQYQMESRLCKSLGVPHHPRARSEKVRTEESSTGPYWKRCFVEVDCLDSATQEWKMTHQLRQGMEIDAGSGKKAHLPHVSASGLVKIRGFSAPCNVALDVMASSGIAAVDAVVQQLGRTGLPSCAVEEVTSALRGRASQGTSLETTEIEPMSPTSPHPHFFMDPASANQQSELVAPCEEDEAFLILLVPCGEVPASIGITSAFVRFNFPIEFTQCETPVRFLIVLVGPVGSAEEMSQAGNSLAALAVDEDLVGSLDKATDVESFVVAMHQRLDNLPVMPRAHLEGRRDHHHHSESGTKPPGLSQLHGSSSPIKAGARASPPPTESPVLLEGDKSSILVRVSIGHDSQDSVIQDHVVREHELATMSPCRRTWVYAVQKIQKYSMPLVSGVLLALFWANVHERSYHDVIHGYLYDDFSISGHKISLHFIVNDMFMCFFFGLAIKEVTEALLPGGSLSPLRNAANPLCATCGGIIGPIVCYLILALVMNAFGAFDDMKCQVEVSGRRLGGGGGSVQFTGETAPCELSAIINGWGVPTATDISLAWMFALLIFGPGHPAINFLLLLAIVDDAIGMVIIAVFYGDKDKPVLEGKEWLGLVVAAALLAYLLRILRIRQWPVFVLICGPVSWLGLLKAHVHPALALVVVVPFMPATHAVARSSAHRGLGAGVNWSSSHVMNQVLKKARPLTSYLDSTSRGTQMMSNMMRFLQNQDDAPLHLFEHHLKLPVDFGMFFFGLANAGVKLGSVGSVTTCVLVSLIVGKTLGVAGFAILAHCCGFGLPAGITMTDLFTMGALAGVGLTVALFVSNEAFSDPGLQGQAKMGALLSIGSAGFSWLTSVVHRKFCTGRAGSGAGKDTEDSDDDDLEGEDDDDGFEDLVTHELIQKMWEFRRYKARGYEMSIDDMTASVAKNLRKVHRSKTTNDMLHHISNESGDIVRLVSDSSLAQESAGSRPGTALKSGTPRLSSKRTLEKLGPSRDEQRRSSRKRATLATSYLREAVDRP</sequence>
<keyword evidence="3 7" id="KW-0812">Transmembrane</keyword>
<proteinExistence type="predicted"/>
<feature type="transmembrane region" description="Helical" evidence="7">
    <location>
        <begin position="747"/>
        <end position="771"/>
    </location>
</feature>
<evidence type="ECO:0000256" key="6">
    <source>
        <dbReference type="SAM" id="MobiDB-lite"/>
    </source>
</evidence>
<dbReference type="PANTHER" id="PTHR30341:SF0">
    <property type="entry name" value="NA(+)_H(+) ANTIPORTER NHAA"/>
    <property type="match status" value="1"/>
</dbReference>
<feature type="transmembrane region" description="Helical" evidence="7">
    <location>
        <begin position="877"/>
        <end position="894"/>
    </location>
</feature>
<feature type="transmembrane region" description="Helical" evidence="7">
    <location>
        <begin position="1044"/>
        <end position="1065"/>
    </location>
</feature>
<dbReference type="Proteomes" id="UP001189429">
    <property type="component" value="Unassembled WGS sequence"/>
</dbReference>
<feature type="compositionally biased region" description="Polar residues" evidence="6">
    <location>
        <begin position="12"/>
        <end position="22"/>
    </location>
</feature>
<name>A0ABN9UYF2_9DINO</name>
<feature type="compositionally biased region" description="Basic and acidic residues" evidence="6">
    <location>
        <begin position="570"/>
        <end position="581"/>
    </location>
</feature>
<evidence type="ECO:0000256" key="4">
    <source>
        <dbReference type="ARBA" id="ARBA00022989"/>
    </source>
</evidence>
<keyword evidence="2" id="KW-1003">Cell membrane</keyword>
<keyword evidence="4 7" id="KW-1133">Transmembrane helix</keyword>
<dbReference type="PANTHER" id="PTHR30341">
    <property type="entry name" value="SODIUM ION/PROTON ANTIPORTER NHAA-RELATED"/>
    <property type="match status" value="1"/>
</dbReference>
<accession>A0ABN9UYF2</accession>
<keyword evidence="9" id="KW-1185">Reference proteome</keyword>
<organism evidence="8 9">
    <name type="scientific">Prorocentrum cordatum</name>
    <dbReference type="NCBI Taxonomy" id="2364126"/>
    <lineage>
        <taxon>Eukaryota</taxon>
        <taxon>Sar</taxon>
        <taxon>Alveolata</taxon>
        <taxon>Dinophyceae</taxon>
        <taxon>Prorocentrales</taxon>
        <taxon>Prorocentraceae</taxon>
        <taxon>Prorocentrum</taxon>
    </lineage>
</organism>
<dbReference type="Gene3D" id="1.20.1530.10">
    <property type="entry name" value="Na+/H+ antiporter like domain"/>
    <property type="match status" value="1"/>
</dbReference>
<evidence type="ECO:0000313" key="8">
    <source>
        <dbReference type="EMBL" id="CAK0865220.1"/>
    </source>
</evidence>
<dbReference type="Gene3D" id="3.40.930.10">
    <property type="entry name" value="Mannitol-specific EII, Chain A"/>
    <property type="match status" value="1"/>
</dbReference>
<reference evidence="8" key="1">
    <citation type="submission" date="2023-10" db="EMBL/GenBank/DDBJ databases">
        <authorList>
            <person name="Chen Y."/>
            <person name="Shah S."/>
            <person name="Dougan E. K."/>
            <person name="Thang M."/>
            <person name="Chan C."/>
        </authorList>
    </citation>
    <scope>NUCLEOTIDE SEQUENCE [LARGE SCALE GENOMIC DNA]</scope>
</reference>
<dbReference type="InterPro" id="IPR004670">
    <property type="entry name" value="NhaA"/>
</dbReference>